<name>A0A5N6L6E9_9ROSI</name>
<gene>
    <name evidence="1" type="ORF">FH972_027252</name>
</gene>
<protein>
    <submittedName>
        <fullName evidence="1">Uncharacterized protein</fullName>
    </submittedName>
</protein>
<accession>A0A5N6L6E9</accession>
<keyword evidence="2" id="KW-1185">Reference proteome</keyword>
<evidence type="ECO:0000313" key="1">
    <source>
        <dbReference type="EMBL" id="KAC7314976.1"/>
    </source>
</evidence>
<dbReference type="AlphaFoldDB" id="A0A5N6L6E9"/>
<organism evidence="1 2">
    <name type="scientific">Carpinus fangiana</name>
    <dbReference type="NCBI Taxonomy" id="176857"/>
    <lineage>
        <taxon>Eukaryota</taxon>
        <taxon>Viridiplantae</taxon>
        <taxon>Streptophyta</taxon>
        <taxon>Embryophyta</taxon>
        <taxon>Tracheophyta</taxon>
        <taxon>Spermatophyta</taxon>
        <taxon>Magnoliopsida</taxon>
        <taxon>eudicotyledons</taxon>
        <taxon>Gunneridae</taxon>
        <taxon>Pentapetalae</taxon>
        <taxon>rosids</taxon>
        <taxon>fabids</taxon>
        <taxon>Fagales</taxon>
        <taxon>Betulaceae</taxon>
        <taxon>Carpinus</taxon>
    </lineage>
</organism>
<evidence type="ECO:0000313" key="2">
    <source>
        <dbReference type="Proteomes" id="UP000327013"/>
    </source>
</evidence>
<proteinExistence type="predicted"/>
<reference evidence="1 2" key="1">
    <citation type="submission" date="2019-06" db="EMBL/GenBank/DDBJ databases">
        <title>A chromosomal-level reference genome of Carpinus fangiana (Coryloideae, Betulaceae).</title>
        <authorList>
            <person name="Yang X."/>
            <person name="Wang Z."/>
            <person name="Zhang L."/>
            <person name="Hao G."/>
            <person name="Liu J."/>
            <person name="Yang Y."/>
        </authorList>
    </citation>
    <scope>NUCLEOTIDE SEQUENCE [LARGE SCALE GENOMIC DNA]</scope>
    <source>
        <strain evidence="1">Cfa_2016G</strain>
        <tissue evidence="1">Leaf</tissue>
    </source>
</reference>
<sequence>MALSRLPDKSKTFRYVKFDREEKKLNSGVEDSMVKLLSPTLSQWRSLKLPSALGIKLENELKLRSKSLSCEAFERELGIVPLS</sequence>
<comment type="caution">
    <text evidence="1">The sequence shown here is derived from an EMBL/GenBank/DDBJ whole genome shotgun (WGS) entry which is preliminary data.</text>
</comment>
<dbReference type="Proteomes" id="UP000327013">
    <property type="component" value="Unassembled WGS sequence"/>
</dbReference>
<dbReference type="EMBL" id="VIBQ01001444">
    <property type="protein sequence ID" value="KAC7314976.1"/>
    <property type="molecule type" value="Genomic_DNA"/>
</dbReference>